<accession>A0ABW2L972</accession>
<evidence type="ECO:0000259" key="1">
    <source>
        <dbReference type="Pfam" id="PF03372"/>
    </source>
</evidence>
<dbReference type="Gene3D" id="3.60.10.10">
    <property type="entry name" value="Endonuclease/exonuclease/phosphatase"/>
    <property type="match status" value="1"/>
</dbReference>
<dbReference type="PROSITE" id="PS51257">
    <property type="entry name" value="PROKAR_LIPOPROTEIN"/>
    <property type="match status" value="1"/>
</dbReference>
<dbReference type="GO" id="GO:0004519">
    <property type="term" value="F:endonuclease activity"/>
    <property type="evidence" value="ECO:0007669"/>
    <property type="project" value="UniProtKB-KW"/>
</dbReference>
<reference evidence="3" key="1">
    <citation type="journal article" date="2019" name="Int. J. Syst. Evol. Microbiol.">
        <title>The Global Catalogue of Microorganisms (GCM) 10K type strain sequencing project: providing services to taxonomists for standard genome sequencing and annotation.</title>
        <authorList>
            <consortium name="The Broad Institute Genomics Platform"/>
            <consortium name="The Broad Institute Genome Sequencing Center for Infectious Disease"/>
            <person name="Wu L."/>
            <person name="Ma J."/>
        </authorList>
    </citation>
    <scope>NUCLEOTIDE SEQUENCE [LARGE SCALE GENOMIC DNA]</scope>
    <source>
        <strain evidence="3">CGMCC 4.1467</strain>
    </source>
</reference>
<dbReference type="CDD" id="cd09083">
    <property type="entry name" value="EEP-1"/>
    <property type="match status" value="1"/>
</dbReference>
<dbReference type="PANTHER" id="PTHR12121:SF36">
    <property type="entry name" value="ENDONUCLEASE_EXONUCLEASE_PHOSPHATASE DOMAIN-CONTAINING PROTEIN"/>
    <property type="match status" value="1"/>
</dbReference>
<evidence type="ECO:0000313" key="3">
    <source>
        <dbReference type="Proteomes" id="UP001596472"/>
    </source>
</evidence>
<gene>
    <name evidence="2" type="ORF">ACFQY0_14005</name>
</gene>
<keyword evidence="2" id="KW-0255">Endonuclease</keyword>
<comment type="caution">
    <text evidence="2">The sequence shown here is derived from an EMBL/GenBank/DDBJ whole genome shotgun (WGS) entry which is preliminary data.</text>
</comment>
<proteinExistence type="predicted"/>
<protein>
    <submittedName>
        <fullName evidence="2">Endonuclease/exonuclease/phosphatase family protein</fullName>
    </submittedName>
</protein>
<dbReference type="SUPFAM" id="SSF56219">
    <property type="entry name" value="DNase I-like"/>
    <property type="match status" value="1"/>
</dbReference>
<dbReference type="InterPro" id="IPR050410">
    <property type="entry name" value="CCR4/nocturin_mRNA_transcr"/>
</dbReference>
<keyword evidence="3" id="KW-1185">Reference proteome</keyword>
<keyword evidence="2" id="KW-0540">Nuclease</keyword>
<dbReference type="EMBL" id="JBHTBS010000007">
    <property type="protein sequence ID" value="MFC7338304.1"/>
    <property type="molecule type" value="Genomic_DNA"/>
</dbReference>
<evidence type="ECO:0000313" key="2">
    <source>
        <dbReference type="EMBL" id="MFC7338304.1"/>
    </source>
</evidence>
<dbReference type="InterPro" id="IPR005135">
    <property type="entry name" value="Endo/exonuclease/phosphatase"/>
</dbReference>
<dbReference type="RefSeq" id="WP_379713485.1">
    <property type="nucleotide sequence ID" value="NZ_JBHTBS010000007.1"/>
</dbReference>
<organism evidence="2 3">
    <name type="scientific">Haloferula chungangensis</name>
    <dbReference type="NCBI Taxonomy" id="1048331"/>
    <lineage>
        <taxon>Bacteria</taxon>
        <taxon>Pseudomonadati</taxon>
        <taxon>Verrucomicrobiota</taxon>
        <taxon>Verrucomicrobiia</taxon>
        <taxon>Verrucomicrobiales</taxon>
        <taxon>Verrucomicrobiaceae</taxon>
        <taxon>Haloferula</taxon>
    </lineage>
</organism>
<dbReference type="Pfam" id="PF03372">
    <property type="entry name" value="Exo_endo_phos"/>
    <property type="match status" value="1"/>
</dbReference>
<dbReference type="Proteomes" id="UP001596472">
    <property type="component" value="Unassembled WGS sequence"/>
</dbReference>
<dbReference type="InterPro" id="IPR036691">
    <property type="entry name" value="Endo/exonu/phosph_ase_sf"/>
</dbReference>
<name>A0ABW2L972_9BACT</name>
<keyword evidence="2" id="KW-0378">Hydrolase</keyword>
<dbReference type="PANTHER" id="PTHR12121">
    <property type="entry name" value="CARBON CATABOLITE REPRESSOR PROTEIN 4"/>
    <property type="match status" value="1"/>
</dbReference>
<sequence length="314" mass="35400">MRSFCWVPLIFALLTGACRKEAPPKTVAVREDGVLELTLCSFNVRYEGDQDKSWKSWPNRVDRVVRSLREIDPDVFGIQEALHGQAADLRASMTDYEFFGVGRDDGRRDGEYAAILWKADRFAADVEDQGTFWLSDTPGKPGSKSWGNSVVRVATWVRLGDRATGRSFYVFNTHWDHRSQSFRERAAPMMAARIDGRKHPEDPVVLLGDFNATRGNPAVDYFVGERVNLAGKNEGPWPGAMKDPYQVLKGSERNRRTLHLWEADAGTRLDRLKVDHIFVSGNAKLMAAGISKAATREAQASDHYPVWARVAWEE</sequence>
<feature type="domain" description="Endonuclease/exonuclease/phosphatase" evidence="1">
    <location>
        <begin position="40"/>
        <end position="303"/>
    </location>
</feature>